<reference evidence="6" key="2">
    <citation type="submission" date="2021-02" db="EMBL/GenBank/DDBJ databases">
        <authorList>
            <person name="Kimball J.A."/>
            <person name="Haas M.W."/>
            <person name="Macchietto M."/>
            <person name="Kono T."/>
            <person name="Duquette J."/>
            <person name="Shao M."/>
        </authorList>
    </citation>
    <scope>NUCLEOTIDE SEQUENCE</scope>
    <source>
        <tissue evidence="6">Fresh leaf tissue</tissue>
    </source>
</reference>
<sequence>MASRKDMSLSLVVLLVAAPALAAAAGFYERFDVVGGDHVRVMNDDGKTQQVALTLDRTSGSGFNSKDTYLFGEFSVEMKLVGGNSAGTVTSFYLSSGESDDHDEIDIEFMGNLSGDPYVMNTNVWANGDGKKEHQFYLWFDPTADFHTYKIIWNPKNIIFQVDDVPVRRFKKYDDLAYPSSKPMRLHATLWDGSYWATRHGDVQIDWSGAPFVVSYRDYSTNACVNNNPAGGWPSSWCPEGTCLLDRHGARRRRPRHRRLGRARPHVLQLLRRRLALPPGLPRRVLPQLNTSHPSSHSILLH</sequence>
<evidence type="ECO:0000256" key="3">
    <source>
        <dbReference type="SAM" id="MobiDB-lite"/>
    </source>
</evidence>
<evidence type="ECO:0000256" key="4">
    <source>
        <dbReference type="SAM" id="SignalP"/>
    </source>
</evidence>
<feature type="chain" id="PRO_5035261455" description="GH16 domain-containing protein" evidence="4">
    <location>
        <begin position="25"/>
        <end position="302"/>
    </location>
</feature>
<evidence type="ECO:0000313" key="6">
    <source>
        <dbReference type="EMBL" id="KAG8086992.1"/>
    </source>
</evidence>
<dbReference type="OrthoDB" id="4781at2759"/>
<dbReference type="Pfam" id="PF00722">
    <property type="entry name" value="Glyco_hydro_16"/>
    <property type="match status" value="1"/>
</dbReference>
<proteinExistence type="predicted"/>
<evidence type="ECO:0000313" key="7">
    <source>
        <dbReference type="Proteomes" id="UP000729402"/>
    </source>
</evidence>
<protein>
    <recommendedName>
        <fullName evidence="5">GH16 domain-containing protein</fullName>
    </recommendedName>
</protein>
<dbReference type="Proteomes" id="UP000729402">
    <property type="component" value="Unassembled WGS sequence"/>
</dbReference>
<dbReference type="InterPro" id="IPR000757">
    <property type="entry name" value="Beta-glucanase-like"/>
</dbReference>
<feature type="signal peptide" evidence="4">
    <location>
        <begin position="1"/>
        <end position="24"/>
    </location>
</feature>
<dbReference type="InterPro" id="IPR008263">
    <property type="entry name" value="GH16_AS"/>
</dbReference>
<evidence type="ECO:0000256" key="2">
    <source>
        <dbReference type="ARBA" id="ARBA00023295"/>
    </source>
</evidence>
<accession>A0A8J5WE72</accession>
<evidence type="ECO:0000256" key="1">
    <source>
        <dbReference type="ARBA" id="ARBA00022801"/>
    </source>
</evidence>
<feature type="compositionally biased region" description="Polar residues" evidence="3">
    <location>
        <begin position="290"/>
        <end position="302"/>
    </location>
</feature>
<keyword evidence="2" id="KW-0326">Glycosidase</keyword>
<reference evidence="6" key="1">
    <citation type="journal article" date="2021" name="bioRxiv">
        <title>Whole Genome Assembly and Annotation of Northern Wild Rice, Zizania palustris L., Supports a Whole Genome Duplication in the Zizania Genus.</title>
        <authorList>
            <person name="Haas M."/>
            <person name="Kono T."/>
            <person name="Macchietto M."/>
            <person name="Millas R."/>
            <person name="McGilp L."/>
            <person name="Shao M."/>
            <person name="Duquette J."/>
            <person name="Hirsch C.N."/>
            <person name="Kimball J."/>
        </authorList>
    </citation>
    <scope>NUCLEOTIDE SEQUENCE</scope>
    <source>
        <tissue evidence="6">Fresh leaf tissue</tissue>
    </source>
</reference>
<dbReference type="InterPro" id="IPR044791">
    <property type="entry name" value="Beta-glucanase/XTH"/>
</dbReference>
<dbReference type="GO" id="GO:0004553">
    <property type="term" value="F:hydrolase activity, hydrolyzing O-glycosyl compounds"/>
    <property type="evidence" value="ECO:0007669"/>
    <property type="project" value="InterPro"/>
</dbReference>
<gene>
    <name evidence="6" type="ORF">GUJ93_ZPchr0010g11241</name>
</gene>
<dbReference type="EMBL" id="JAAALK010000082">
    <property type="protein sequence ID" value="KAG8086992.1"/>
    <property type="molecule type" value="Genomic_DNA"/>
</dbReference>
<organism evidence="6 7">
    <name type="scientific">Zizania palustris</name>
    <name type="common">Northern wild rice</name>
    <dbReference type="NCBI Taxonomy" id="103762"/>
    <lineage>
        <taxon>Eukaryota</taxon>
        <taxon>Viridiplantae</taxon>
        <taxon>Streptophyta</taxon>
        <taxon>Embryophyta</taxon>
        <taxon>Tracheophyta</taxon>
        <taxon>Spermatophyta</taxon>
        <taxon>Magnoliopsida</taxon>
        <taxon>Liliopsida</taxon>
        <taxon>Poales</taxon>
        <taxon>Poaceae</taxon>
        <taxon>BOP clade</taxon>
        <taxon>Oryzoideae</taxon>
        <taxon>Oryzeae</taxon>
        <taxon>Zizaniinae</taxon>
        <taxon>Zizania</taxon>
    </lineage>
</organism>
<keyword evidence="4" id="KW-0732">Signal</keyword>
<dbReference type="AlphaFoldDB" id="A0A8J5WE72"/>
<name>A0A8J5WE72_ZIZPA</name>
<feature type="domain" description="GH16" evidence="5">
    <location>
        <begin position="2"/>
        <end position="216"/>
    </location>
</feature>
<evidence type="ECO:0000259" key="5">
    <source>
        <dbReference type="PROSITE" id="PS51762"/>
    </source>
</evidence>
<dbReference type="GO" id="GO:0005975">
    <property type="term" value="P:carbohydrate metabolic process"/>
    <property type="evidence" value="ECO:0007669"/>
    <property type="project" value="InterPro"/>
</dbReference>
<dbReference type="PANTHER" id="PTHR31062">
    <property type="entry name" value="XYLOGLUCAN ENDOTRANSGLUCOSYLASE/HYDROLASE PROTEIN 8-RELATED"/>
    <property type="match status" value="1"/>
</dbReference>
<keyword evidence="1" id="KW-0378">Hydrolase</keyword>
<dbReference type="PROSITE" id="PS01034">
    <property type="entry name" value="GH16_1"/>
    <property type="match status" value="1"/>
</dbReference>
<keyword evidence="7" id="KW-1185">Reference proteome</keyword>
<feature type="region of interest" description="Disordered" evidence="3">
    <location>
        <begin position="283"/>
        <end position="302"/>
    </location>
</feature>
<comment type="caution">
    <text evidence="6">The sequence shown here is derived from an EMBL/GenBank/DDBJ whole genome shotgun (WGS) entry which is preliminary data.</text>
</comment>
<dbReference type="PROSITE" id="PS51762">
    <property type="entry name" value="GH16_2"/>
    <property type="match status" value="1"/>
</dbReference>